<dbReference type="Proteomes" id="UP000824755">
    <property type="component" value="Chromosome"/>
</dbReference>
<feature type="chain" id="PRO_5046327483" evidence="1">
    <location>
        <begin position="26"/>
        <end position="255"/>
    </location>
</feature>
<dbReference type="PROSITE" id="PS51257">
    <property type="entry name" value="PROKAR_LIPOPROTEIN"/>
    <property type="match status" value="1"/>
</dbReference>
<evidence type="ECO:0000313" key="3">
    <source>
        <dbReference type="Proteomes" id="UP000824755"/>
    </source>
</evidence>
<reference evidence="2 3" key="1">
    <citation type="submission" date="2021-08" db="EMBL/GenBank/DDBJ databases">
        <title>Lysobacter sp. strain CJ11 Genome sequencing and assembly.</title>
        <authorList>
            <person name="Kim I."/>
        </authorList>
    </citation>
    <scope>NUCLEOTIDE SEQUENCE [LARGE SCALE GENOMIC DNA]</scope>
    <source>
        <strain evidence="2 3">CJ11</strain>
    </source>
</reference>
<gene>
    <name evidence="2" type="ORF">H8L67_09345</name>
</gene>
<feature type="signal peptide" evidence="1">
    <location>
        <begin position="1"/>
        <end position="25"/>
    </location>
</feature>
<organism evidence="2 3">
    <name type="scientific">Lysobacter soyae</name>
    <dbReference type="NCBI Taxonomy" id="2764185"/>
    <lineage>
        <taxon>Bacteria</taxon>
        <taxon>Pseudomonadati</taxon>
        <taxon>Pseudomonadota</taxon>
        <taxon>Gammaproteobacteria</taxon>
        <taxon>Lysobacterales</taxon>
        <taxon>Lysobacteraceae</taxon>
        <taxon>Lysobacter</taxon>
    </lineage>
</organism>
<accession>A0ABX8WMC3</accession>
<keyword evidence="1" id="KW-0732">Signal</keyword>
<sequence length="255" mass="27750">MSIAHFRSPLALGLAALLACGSATAGNLVDINIVDRSGQGTLPEYRHRGDTWVQGTPGHIYNVQLVNRSDRRVLVVLSVDGVNLITGDRANYGQSGYVLEPYQTAEIDGWRKSMQHSAQFYFTSVPDSYAGRTGRPDNVGVIGAAVFTEKYVPPVRIHAPAMAESRAAPPAPQMEMSKSTSDAAVQRIGTGHGETRYSAVSRTRFERASTRPDEVVAIRYDNRSRLVALGILPRRGTVNHQAPQPFPGFVPDPPR</sequence>
<evidence type="ECO:0000313" key="2">
    <source>
        <dbReference type="EMBL" id="QYR52771.1"/>
    </source>
</evidence>
<keyword evidence="3" id="KW-1185">Reference proteome</keyword>
<proteinExistence type="predicted"/>
<name>A0ABX8WMC3_9GAMM</name>
<evidence type="ECO:0000256" key="1">
    <source>
        <dbReference type="SAM" id="SignalP"/>
    </source>
</evidence>
<protein>
    <submittedName>
        <fullName evidence="2">Uncharacterized protein</fullName>
    </submittedName>
</protein>
<dbReference type="RefSeq" id="WP_220379566.1">
    <property type="nucleotide sequence ID" value="NZ_CP080544.1"/>
</dbReference>
<dbReference type="EMBL" id="CP080544">
    <property type="protein sequence ID" value="QYR52771.1"/>
    <property type="molecule type" value="Genomic_DNA"/>
</dbReference>